<evidence type="ECO:0000313" key="2">
    <source>
        <dbReference type="Proteomes" id="UP000015893"/>
    </source>
</evidence>
<name>A0AB33Z6R4_HELPX</name>
<dbReference type="Proteomes" id="UP000015893">
    <property type="component" value="Unassembled WGS sequence"/>
</dbReference>
<sequence>MISASSFRFILKILLAFLILNEKRAFDWHLKPPFILKMNFVQMA</sequence>
<organism evidence="1 2">
    <name type="scientific">Helicobacter pylori UM037</name>
    <dbReference type="NCBI Taxonomy" id="1321939"/>
    <lineage>
        <taxon>Bacteria</taxon>
        <taxon>Pseudomonadati</taxon>
        <taxon>Campylobacterota</taxon>
        <taxon>Epsilonproteobacteria</taxon>
        <taxon>Campylobacterales</taxon>
        <taxon>Helicobacteraceae</taxon>
        <taxon>Helicobacter</taxon>
    </lineage>
</organism>
<gene>
    <name evidence="1" type="ORF">N198_01500</name>
</gene>
<protein>
    <submittedName>
        <fullName evidence="1">Uncharacterized protein</fullName>
    </submittedName>
</protein>
<proteinExistence type="predicted"/>
<reference evidence="1 2" key="1">
    <citation type="journal article" date="2013" name="Genome Announc.">
        <title>Multiple genome sequences of Helicobacter pylori strains of diverse disease and antibiotic resistance backgrounds from Malaysia.</title>
        <authorList>
            <person name="Rehvathy V."/>
            <person name="Tan M.H."/>
            <person name="Gunaletchumy S.P."/>
            <person name="Teh X."/>
            <person name="Wang S."/>
            <person name="Baybayan P."/>
            <person name="Singh S."/>
            <person name="Ashby M."/>
            <person name="Kaakoush N.O."/>
            <person name="Mitchell H.M."/>
            <person name="Croft L.J."/>
            <person name="Goh K.L."/>
            <person name="Loke M.F."/>
            <person name="Vadivelu J."/>
        </authorList>
    </citation>
    <scope>NUCLEOTIDE SEQUENCE [LARGE SCALE GENOMIC DNA]</scope>
    <source>
        <strain evidence="1 2">UM037</strain>
    </source>
</reference>
<dbReference type="EMBL" id="AUSI01000034">
    <property type="protein sequence ID" value="EQK94567.1"/>
    <property type="molecule type" value="Genomic_DNA"/>
</dbReference>
<evidence type="ECO:0000313" key="1">
    <source>
        <dbReference type="EMBL" id="EQK94567.1"/>
    </source>
</evidence>
<comment type="caution">
    <text evidence="1">The sequence shown here is derived from an EMBL/GenBank/DDBJ whole genome shotgun (WGS) entry which is preliminary data.</text>
</comment>
<dbReference type="AlphaFoldDB" id="A0AB33Z6R4"/>
<accession>A0AB33Z6R4</accession>